<sequence length="259" mass="28041">MALGRPRLLTVLHTHATLTLYCTVQQAITRKMQNDRATAASKCSDGQGRQQGLRASVRRLRIGASGLAAFRFDFAAHSMPLLQGYHVCGQNFEVLKPSPTLETGEKQLHLSVAIFTLKDGNICRSSETADQSYFSDISMTGAHLPRALIVSHELTPVSLCSAEVTCLIYASAYRRPSLWPPSKLAYSLGPSVNSILRKTTAVIGACTTFNLYGPGCHEYSSISLALIVSHTPTASFGACTTRWPTPQRLGRSANQPANC</sequence>
<gene>
    <name evidence="2" type="ORF">RCO7_05796</name>
</gene>
<reference evidence="3" key="1">
    <citation type="submission" date="2016-03" db="EMBL/GenBank/DDBJ databases">
        <authorList>
            <person name="Ploux O."/>
        </authorList>
    </citation>
    <scope>NUCLEOTIDE SEQUENCE [LARGE SCALE GENOMIC DNA]</scope>
    <source>
        <strain evidence="3">UK7</strain>
    </source>
</reference>
<dbReference type="InParanoid" id="A0A1E1KB52"/>
<comment type="caution">
    <text evidence="2">The sequence shown here is derived from an EMBL/GenBank/DDBJ whole genome shotgun (WGS) entry which is preliminary data.</text>
</comment>
<dbReference type="EMBL" id="FJUW01000010">
    <property type="protein sequence ID" value="CZS95307.1"/>
    <property type="molecule type" value="Genomic_DNA"/>
</dbReference>
<keyword evidence="3" id="KW-1185">Reference proteome</keyword>
<feature type="signal peptide" evidence="1">
    <location>
        <begin position="1"/>
        <end position="19"/>
    </location>
</feature>
<organism evidence="2 3">
    <name type="scientific">Rhynchosporium graminicola</name>
    <dbReference type="NCBI Taxonomy" id="2792576"/>
    <lineage>
        <taxon>Eukaryota</taxon>
        <taxon>Fungi</taxon>
        <taxon>Dikarya</taxon>
        <taxon>Ascomycota</taxon>
        <taxon>Pezizomycotina</taxon>
        <taxon>Leotiomycetes</taxon>
        <taxon>Helotiales</taxon>
        <taxon>Ploettnerulaceae</taxon>
        <taxon>Rhynchosporium</taxon>
    </lineage>
</organism>
<proteinExistence type="predicted"/>
<feature type="chain" id="PRO_5009445906" evidence="1">
    <location>
        <begin position="20"/>
        <end position="259"/>
    </location>
</feature>
<accession>A0A1E1KB52</accession>
<evidence type="ECO:0000313" key="3">
    <source>
        <dbReference type="Proteomes" id="UP000178129"/>
    </source>
</evidence>
<protein>
    <submittedName>
        <fullName evidence="2">Uncharacterized protein</fullName>
    </submittedName>
</protein>
<evidence type="ECO:0000313" key="2">
    <source>
        <dbReference type="EMBL" id="CZS95307.1"/>
    </source>
</evidence>
<dbReference type="AlphaFoldDB" id="A0A1E1KB52"/>
<evidence type="ECO:0000256" key="1">
    <source>
        <dbReference type="SAM" id="SignalP"/>
    </source>
</evidence>
<keyword evidence="1" id="KW-0732">Signal</keyword>
<name>A0A1E1KB52_9HELO</name>
<dbReference type="Proteomes" id="UP000178129">
    <property type="component" value="Unassembled WGS sequence"/>
</dbReference>